<dbReference type="InterPro" id="IPR023313">
    <property type="entry name" value="UBQ-conjugating_AS"/>
</dbReference>
<comment type="similarity">
    <text evidence="5">Belongs to the ubiquitin-conjugating enzyme family.</text>
</comment>
<feature type="region of interest" description="Disordered" evidence="6">
    <location>
        <begin position="1"/>
        <end position="27"/>
    </location>
</feature>
<keyword evidence="5" id="KW-0547">Nucleotide-binding</keyword>
<keyword evidence="2 5" id="KW-0833">Ubl conjugation pathway</keyword>
<evidence type="ECO:0000256" key="3">
    <source>
        <dbReference type="ARBA" id="ARBA00043952"/>
    </source>
</evidence>
<feature type="compositionally biased region" description="Basic and acidic residues" evidence="6">
    <location>
        <begin position="13"/>
        <end position="26"/>
    </location>
</feature>
<reference evidence="9" key="3">
    <citation type="submission" date="2018-12" db="EMBL/GenBank/DDBJ databases">
        <title>G10K-VGP greater horseshoe bat female genome, primary haplotype.</title>
        <authorList>
            <person name="Teeling E."/>
            <person name="Myers G."/>
            <person name="Vernes S."/>
            <person name="Pippel M."/>
            <person name="Winkler S."/>
            <person name="Fedrigo O."/>
            <person name="Rhie A."/>
            <person name="Koren S."/>
            <person name="Phillippy A."/>
            <person name="Lewin H."/>
            <person name="Damas J."/>
            <person name="Howe K."/>
            <person name="Mountcastle J."/>
            <person name="Jarvis E.D."/>
        </authorList>
    </citation>
    <scope>NUCLEOTIDE SEQUENCE [LARGE SCALE GENOMIC DNA]</scope>
</reference>
<feature type="region of interest" description="Disordered" evidence="6">
    <location>
        <begin position="321"/>
        <end position="383"/>
    </location>
</feature>
<reference evidence="8" key="5">
    <citation type="submission" date="2025-09" db="UniProtKB">
        <authorList>
            <consortium name="Ensembl"/>
        </authorList>
    </citation>
    <scope>IDENTIFICATION</scope>
</reference>
<dbReference type="SMART" id="SM00212">
    <property type="entry name" value="UBCc"/>
    <property type="match status" value="1"/>
</dbReference>
<dbReference type="CDD" id="cd23805">
    <property type="entry name" value="UBCc_UBE2T"/>
    <property type="match status" value="1"/>
</dbReference>
<dbReference type="InParanoid" id="A0A671G375"/>
<dbReference type="PROSITE" id="PS00183">
    <property type="entry name" value="UBC_1"/>
    <property type="match status" value="1"/>
</dbReference>
<dbReference type="Proteomes" id="UP000472240">
    <property type="component" value="Chromosome 27"/>
</dbReference>
<feature type="active site" description="Glycyl thioester intermediate" evidence="4">
    <location>
        <position position="261"/>
    </location>
</feature>
<keyword evidence="9" id="KW-1185">Reference proteome</keyword>
<keyword evidence="5" id="KW-0067">ATP-binding</keyword>
<evidence type="ECO:0000256" key="2">
    <source>
        <dbReference type="ARBA" id="ARBA00022786"/>
    </source>
</evidence>
<comment type="pathway">
    <text evidence="3">Protein modification.</text>
</comment>
<dbReference type="GO" id="GO:0016740">
    <property type="term" value="F:transferase activity"/>
    <property type="evidence" value="ECO:0007669"/>
    <property type="project" value="UniProtKB-KW"/>
</dbReference>
<dbReference type="InterPro" id="IPR000608">
    <property type="entry name" value="UBC"/>
</dbReference>
<evidence type="ECO:0000259" key="7">
    <source>
        <dbReference type="PROSITE" id="PS50127"/>
    </source>
</evidence>
<feature type="region of interest" description="Disordered" evidence="6">
    <location>
        <begin position="142"/>
        <end position="170"/>
    </location>
</feature>
<keyword evidence="1" id="KW-0808">Transferase</keyword>
<dbReference type="InterPro" id="IPR016135">
    <property type="entry name" value="UBQ-conjugating_enzyme/RWD"/>
</dbReference>
<dbReference type="PROSITE" id="PS50127">
    <property type="entry name" value="UBC_2"/>
    <property type="match status" value="1"/>
</dbReference>
<evidence type="ECO:0000313" key="8">
    <source>
        <dbReference type="Ensembl" id="ENSRFEP00010032320.1"/>
    </source>
</evidence>
<evidence type="ECO:0000256" key="1">
    <source>
        <dbReference type="ARBA" id="ARBA00022679"/>
    </source>
</evidence>
<evidence type="ECO:0000256" key="6">
    <source>
        <dbReference type="SAM" id="MobiDB-lite"/>
    </source>
</evidence>
<accession>A0A671G375</accession>
<name>A0A671G375_RHIFE</name>
<proteinExistence type="inferred from homology"/>
<evidence type="ECO:0000256" key="5">
    <source>
        <dbReference type="RuleBase" id="RU362109"/>
    </source>
</evidence>
<evidence type="ECO:0000256" key="4">
    <source>
        <dbReference type="PROSITE-ProRule" id="PRU10133"/>
    </source>
</evidence>
<organism evidence="8 9">
    <name type="scientific">Rhinolophus ferrumequinum</name>
    <name type="common">Greater horseshoe bat</name>
    <dbReference type="NCBI Taxonomy" id="59479"/>
    <lineage>
        <taxon>Eukaryota</taxon>
        <taxon>Metazoa</taxon>
        <taxon>Chordata</taxon>
        <taxon>Craniata</taxon>
        <taxon>Vertebrata</taxon>
        <taxon>Euteleostomi</taxon>
        <taxon>Mammalia</taxon>
        <taxon>Eutheria</taxon>
        <taxon>Laurasiatheria</taxon>
        <taxon>Chiroptera</taxon>
        <taxon>Yinpterochiroptera</taxon>
        <taxon>Rhinolophoidea</taxon>
        <taxon>Rhinolophidae</taxon>
        <taxon>Rhinolophinae</taxon>
        <taxon>Rhinolophus</taxon>
    </lineage>
</organism>
<sequence>ETRPRKHILLQRETFKTNDGKYHDPPRQIQCSRSLHCPSGEAVPSACPARTNRAGLGTGLSSSTAAGGTRRPEQPASQRNPQRRALPLEATRPRARANGRLRSSPCVAAGQWRRARAGGGATPTPAGACAGGPGVSGWRGEAVGSGSEGLGLRSLRRSRGSGVTRRNGKDSNSLLRIGSPASFSCGLVNCVGFLLLGDHAESITSEERAGPISCGATAGHHMLARRGPDGQSACAYPFEPPQIRFLTPIYHPNIDSAGRICLDILKLPPKGAWRPSLSIATVLTSIQLLMSEPNPDDPLMADISSEFKYNKPVFLRNARQWTEKHARQKQKADEQETPGDLPDTSDSEVHSMTKKRKAGQPGSPEKRFRPGAEGLAVRPGRLS</sequence>
<evidence type="ECO:0000313" key="9">
    <source>
        <dbReference type="Proteomes" id="UP000472240"/>
    </source>
</evidence>
<dbReference type="Pfam" id="PF00179">
    <property type="entry name" value="UQ_con"/>
    <property type="match status" value="1"/>
</dbReference>
<protein>
    <recommendedName>
        <fullName evidence="7">UBC core domain-containing protein</fullName>
    </recommendedName>
</protein>
<feature type="domain" description="UBC core" evidence="7">
    <location>
        <begin position="162"/>
        <end position="327"/>
    </location>
</feature>
<feature type="compositionally biased region" description="Basic and acidic residues" evidence="6">
    <location>
        <begin position="321"/>
        <end position="334"/>
    </location>
</feature>
<dbReference type="PANTHER" id="PTHR24068">
    <property type="entry name" value="UBIQUITIN-CONJUGATING ENZYME E2"/>
    <property type="match status" value="1"/>
</dbReference>
<reference evidence="8 9" key="1">
    <citation type="journal article" date="2015" name="Annu Rev Anim Biosci">
        <title>The Genome 10K Project: a way forward.</title>
        <authorList>
            <person name="Koepfli K.P."/>
            <person name="Paten B."/>
            <person name="O'Brien S.J."/>
            <person name="Koepfli K.P."/>
            <person name="Paten B."/>
            <person name="Antunes A."/>
            <person name="Belov K."/>
            <person name="Bustamante C."/>
            <person name="Castoe T.A."/>
            <person name="Clawson H."/>
            <person name="Crawford A.J."/>
            <person name="Diekhans M."/>
            <person name="Distel D."/>
            <person name="Durbin R."/>
            <person name="Earl D."/>
            <person name="Fujita M.K."/>
            <person name="Gamble T."/>
            <person name="Georges A."/>
            <person name="Gemmell N."/>
            <person name="Gilbert M.T."/>
            <person name="Graves J.M."/>
            <person name="Green R.E."/>
            <person name="Hickey G."/>
            <person name="Jarvis E.D."/>
            <person name="Johnson W."/>
            <person name="Komissarov A."/>
            <person name="Korf I."/>
            <person name="Kuhn R."/>
            <person name="Larkin D.M."/>
            <person name="Lewin H."/>
            <person name="Lopez J.V."/>
            <person name="Ma J."/>
            <person name="Marques-Bonet T."/>
            <person name="Miller W."/>
            <person name="Murphy R."/>
            <person name="Pevzner P."/>
            <person name="Shapiro B."/>
            <person name="Steiner C."/>
            <person name="Tamazian G."/>
            <person name="Venkatesh B."/>
            <person name="Wang J."/>
            <person name="Wayne R."/>
            <person name="Wiley E."/>
            <person name="Yang H."/>
            <person name="Zhang G."/>
            <person name="Haussler D."/>
            <person name="Ryder O."/>
            <person name="O'Brien S.J."/>
        </authorList>
    </citation>
    <scope>NUCLEOTIDE SEQUENCE</scope>
</reference>
<feature type="compositionally biased region" description="Low complexity" evidence="6">
    <location>
        <begin position="59"/>
        <end position="69"/>
    </location>
</feature>
<dbReference type="Gene3D" id="3.10.110.10">
    <property type="entry name" value="Ubiquitin Conjugating Enzyme"/>
    <property type="match status" value="1"/>
</dbReference>
<reference evidence="8" key="4">
    <citation type="submission" date="2025-08" db="UniProtKB">
        <authorList>
            <consortium name="Ensembl"/>
        </authorList>
    </citation>
    <scope>IDENTIFICATION</scope>
</reference>
<gene>
    <name evidence="8" type="primary">UBE2T</name>
</gene>
<feature type="region of interest" description="Disordered" evidence="6">
    <location>
        <begin position="40"/>
        <end position="103"/>
    </location>
</feature>
<dbReference type="GeneTree" id="ENSGT00940000157365"/>
<dbReference type="AlphaFoldDB" id="A0A671G375"/>
<dbReference type="Ensembl" id="ENSRFET00010035021.1">
    <property type="protein sequence ID" value="ENSRFEP00010032320.1"/>
    <property type="gene ID" value="ENSRFEG00010021326.1"/>
</dbReference>
<reference evidence="8 9" key="2">
    <citation type="journal article" date="2018" name="Annu Rev Anim Biosci">
        <title>Bat Biology, Genomes, and the Bat1K Project: To Generate Chromosome-Level Genomes for All Living Bat Species.</title>
        <authorList>
            <person name="Teeling E.C."/>
            <person name="Vernes S.C."/>
            <person name="Davalos L.M."/>
            <person name="Ray D.A."/>
            <person name="Gilbert M.T.P."/>
            <person name="Myers E."/>
        </authorList>
    </citation>
    <scope>NUCLEOTIDE SEQUENCE</scope>
</reference>
<dbReference type="GO" id="GO:0005524">
    <property type="term" value="F:ATP binding"/>
    <property type="evidence" value="ECO:0007669"/>
    <property type="project" value="UniProtKB-UniRule"/>
</dbReference>
<dbReference type="SUPFAM" id="SSF54495">
    <property type="entry name" value="UBC-like"/>
    <property type="match status" value="1"/>
</dbReference>